<feature type="region of interest" description="Disordered" evidence="15">
    <location>
        <begin position="92"/>
        <end position="157"/>
    </location>
</feature>
<keyword evidence="10 14" id="KW-0233">DNA recombination</keyword>
<comment type="cofactor">
    <cofactor evidence="1 14">
        <name>Mg(2+)</name>
        <dbReference type="ChEBI" id="CHEBI:18420"/>
    </cofactor>
</comment>
<dbReference type="GO" id="GO:0048257">
    <property type="term" value="F:3'-flap endonuclease activity"/>
    <property type="evidence" value="ECO:0007669"/>
    <property type="project" value="TreeGrafter"/>
</dbReference>
<evidence type="ECO:0000256" key="3">
    <source>
        <dbReference type="ARBA" id="ARBA00010015"/>
    </source>
</evidence>
<evidence type="ECO:0000256" key="2">
    <source>
        <dbReference type="ARBA" id="ARBA00004604"/>
    </source>
</evidence>
<dbReference type="GO" id="GO:0005730">
    <property type="term" value="C:nucleolus"/>
    <property type="evidence" value="ECO:0007669"/>
    <property type="project" value="UniProtKB-SubCell"/>
</dbReference>
<evidence type="ECO:0000256" key="9">
    <source>
        <dbReference type="ARBA" id="ARBA00022842"/>
    </source>
</evidence>
<proteinExistence type="inferred from homology"/>
<dbReference type="SUPFAM" id="SSF52980">
    <property type="entry name" value="Restriction endonuclease-like"/>
    <property type="match status" value="1"/>
</dbReference>
<dbReference type="InterPro" id="IPR042530">
    <property type="entry name" value="EME1/EME2_C"/>
</dbReference>
<comment type="subunit">
    <text evidence="14">Interacts with EME1.</text>
</comment>
<dbReference type="Pfam" id="PF02732">
    <property type="entry name" value="ERCC4"/>
    <property type="match status" value="1"/>
</dbReference>
<comment type="caution">
    <text evidence="17">The sequence shown here is derived from an EMBL/GenBank/DDBJ whole genome shotgun (WGS) entry which is preliminary data.</text>
</comment>
<dbReference type="GO" id="GO:0031573">
    <property type="term" value="P:mitotic intra-S DNA damage checkpoint signaling"/>
    <property type="evidence" value="ECO:0007669"/>
    <property type="project" value="TreeGrafter"/>
</dbReference>
<evidence type="ECO:0000256" key="4">
    <source>
        <dbReference type="ARBA" id="ARBA00022722"/>
    </source>
</evidence>
<keyword evidence="9 14" id="KW-0460">Magnesium</keyword>
<dbReference type="EMBL" id="JANPWB010000013">
    <property type="protein sequence ID" value="KAJ1105785.1"/>
    <property type="molecule type" value="Genomic_DNA"/>
</dbReference>
<keyword evidence="11 14" id="KW-0234">DNA repair</keyword>
<evidence type="ECO:0000256" key="11">
    <source>
        <dbReference type="ARBA" id="ARBA00023204"/>
    </source>
</evidence>
<evidence type="ECO:0000256" key="13">
    <source>
        <dbReference type="ARBA" id="ARBA00093541"/>
    </source>
</evidence>
<dbReference type="GO" id="GO:0003677">
    <property type="term" value="F:DNA binding"/>
    <property type="evidence" value="ECO:0007669"/>
    <property type="project" value="UniProtKB-UniRule"/>
</dbReference>
<name>A0AAV7MZG0_PLEWA</name>
<dbReference type="Pfam" id="PF14716">
    <property type="entry name" value="HHH_8"/>
    <property type="match status" value="1"/>
</dbReference>
<dbReference type="Pfam" id="PF21136">
    <property type="entry name" value="WHD_MUS81"/>
    <property type="match status" value="1"/>
</dbReference>
<comment type="subunit">
    <text evidence="13">Part of the heterodimeric DNA structure-specific endonuclease complex MUS81-EME1. Part of the heterodimeric DNA structure-specific endonuclease complex MUS81-EME2.</text>
</comment>
<dbReference type="Proteomes" id="UP001066276">
    <property type="component" value="Chromosome 9"/>
</dbReference>
<dbReference type="InterPro" id="IPR010996">
    <property type="entry name" value="HHH_MUS81"/>
</dbReference>
<dbReference type="InterPro" id="IPR011335">
    <property type="entry name" value="Restrct_endonuc-II-like"/>
</dbReference>
<evidence type="ECO:0000256" key="14">
    <source>
        <dbReference type="RuleBase" id="RU369042"/>
    </source>
</evidence>
<dbReference type="FunFam" id="3.40.50.10130:FF:000003">
    <property type="entry name" value="Crossover junction endonuclease MUS81"/>
    <property type="match status" value="1"/>
</dbReference>
<keyword evidence="4 14" id="KW-0540">Nuclease</keyword>
<dbReference type="GO" id="GO:0046872">
    <property type="term" value="F:metal ion binding"/>
    <property type="evidence" value="ECO:0007669"/>
    <property type="project" value="UniProtKB-UniRule"/>
</dbReference>
<dbReference type="Pfam" id="PF21292">
    <property type="entry name" value="EME1-MUS81_C"/>
    <property type="match status" value="1"/>
</dbReference>
<dbReference type="GO" id="GO:0031297">
    <property type="term" value="P:replication fork processing"/>
    <property type="evidence" value="ECO:0007669"/>
    <property type="project" value="UniProtKB-ARBA"/>
</dbReference>
<dbReference type="AlphaFoldDB" id="A0AAV7MZG0"/>
<dbReference type="SUPFAM" id="SSF47802">
    <property type="entry name" value="DNA polymerase beta, N-terminal domain-like"/>
    <property type="match status" value="1"/>
</dbReference>
<dbReference type="FunFam" id="1.10.10.10:FF:000307">
    <property type="entry name" value="Crossover junction endonuclease MUS81"/>
    <property type="match status" value="1"/>
</dbReference>
<reference evidence="17" key="1">
    <citation type="journal article" date="2022" name="bioRxiv">
        <title>Sequencing and chromosome-scale assembly of the giantPleurodeles waltlgenome.</title>
        <authorList>
            <person name="Brown T."/>
            <person name="Elewa A."/>
            <person name="Iarovenko S."/>
            <person name="Subramanian E."/>
            <person name="Araus A.J."/>
            <person name="Petzold A."/>
            <person name="Susuki M."/>
            <person name="Suzuki K.-i.T."/>
            <person name="Hayashi T."/>
            <person name="Toyoda A."/>
            <person name="Oliveira C."/>
            <person name="Osipova E."/>
            <person name="Leigh N.D."/>
            <person name="Simon A."/>
            <person name="Yun M.H."/>
        </authorList>
    </citation>
    <scope>NUCLEOTIDE SEQUENCE</scope>
    <source>
        <strain evidence="17">20211129_DDA</strain>
        <tissue evidence="17">Liver</tissue>
    </source>
</reference>
<dbReference type="Gene3D" id="1.10.10.10">
    <property type="entry name" value="Winged helix-like DNA-binding domain superfamily/Winged helix DNA-binding domain"/>
    <property type="match status" value="1"/>
</dbReference>
<dbReference type="Gene3D" id="1.10.150.110">
    <property type="entry name" value="DNA polymerase beta, N-terminal domain-like"/>
    <property type="match status" value="1"/>
</dbReference>
<keyword evidence="6 14" id="KW-0255">Endonuclease</keyword>
<dbReference type="Gene3D" id="1.10.150.670">
    <property type="entry name" value="Crossover junction endonuclease EME1, DNA-binding domain"/>
    <property type="match status" value="1"/>
</dbReference>
<evidence type="ECO:0000256" key="15">
    <source>
        <dbReference type="SAM" id="MobiDB-lite"/>
    </source>
</evidence>
<sequence>MPGSVHIGRKRPVPTCPNPLFLQWLSEWRDAAADKGKKTQFVYQKAISSLKKYPLPLRNGKEAKILQNFGDGICKMLDDKLAKHYAEHGPDAPIHNLAVSSSTASSSSKKKKKNLKQPEGLLVAQPTDDISVPDSDSEITVPSKKKTATSKKPREYVPQKRSGGYAVLLSLFQDSKNLNSRGYLTKAELQRSAQSFCDKSFSMPDPASRYTAWSSVSTLIQKNLVIKTHNPARYSLTEKGLELAQKLEKGEQMLMPTIEEKELDSSREAKEREAFCSAVVNQEEGRRNIPLSESCEGGEQFATYSSGDYENVTVSSTEVEKPYQHLPEYTLEPGQFDIWLCVDFIETTGGSTHRKQELVAELKKNGVQFDVRKLHVGDFLWTAKEKVKPVPGQLRAPSAREMVLDYVVERKRMDDLCSSIIDGRFREQKFRMKRCGLRNPIYLVEDYGSAQHLSIPEATLQQAIVNTQVVDGFFIKRTRDVRESAAYLTIMTRYLQNLYSDKTLLSCTKEEEAKCDRTFLPCADSCVLMTFGEFNEGAVKNKAQTVKEVFARQLMQISGVSGEKAAAILEKYSTLASLLDAYKACSSAEEREKLLSNIKCGKLQRNLGPALSKTLSQLYCTEGELS</sequence>
<keyword evidence="18" id="KW-1185">Reference proteome</keyword>
<keyword evidence="5 14" id="KW-0479">Metal-binding</keyword>
<dbReference type="GO" id="GO:0048476">
    <property type="term" value="C:Holliday junction resolvase complex"/>
    <property type="evidence" value="ECO:0007669"/>
    <property type="project" value="UniProtKB-UniRule"/>
</dbReference>
<gene>
    <name evidence="17" type="ORF">NDU88_003189</name>
</gene>
<evidence type="ECO:0000256" key="10">
    <source>
        <dbReference type="ARBA" id="ARBA00023172"/>
    </source>
</evidence>
<evidence type="ECO:0000313" key="17">
    <source>
        <dbReference type="EMBL" id="KAJ1105785.1"/>
    </source>
</evidence>
<organism evidence="17 18">
    <name type="scientific">Pleurodeles waltl</name>
    <name type="common">Iberian ribbed newt</name>
    <dbReference type="NCBI Taxonomy" id="8319"/>
    <lineage>
        <taxon>Eukaryota</taxon>
        <taxon>Metazoa</taxon>
        <taxon>Chordata</taxon>
        <taxon>Craniata</taxon>
        <taxon>Vertebrata</taxon>
        <taxon>Euteleostomi</taxon>
        <taxon>Amphibia</taxon>
        <taxon>Batrachia</taxon>
        <taxon>Caudata</taxon>
        <taxon>Salamandroidea</taxon>
        <taxon>Salamandridae</taxon>
        <taxon>Pleurodelinae</taxon>
        <taxon>Pleurodeles</taxon>
    </lineage>
</organism>
<dbReference type="FunFam" id="1.10.150.670:FF:000001">
    <property type="entry name" value="Crossover junction endonuclease MUS81"/>
    <property type="match status" value="1"/>
</dbReference>
<keyword evidence="12 14" id="KW-0539">Nucleus</keyword>
<comment type="function">
    <text evidence="14">Interacts with EME1 to form a DNA structure-specific endonuclease with substrate preference for branched DNA structures with a 5'-end at the branch nick. Typical substrates include 3'-flap structures, D-loops, replication forks and nicked Holliday junctions. May be required in mitosis for the processing of stalled or collapsed replication fork intermediates. May be required in meiosis for the repair of meiosis-specific double strand breaks subsequent to single-end invasion (SEI).</text>
</comment>
<evidence type="ECO:0000259" key="16">
    <source>
        <dbReference type="SMART" id="SM00891"/>
    </source>
</evidence>
<evidence type="ECO:0000256" key="8">
    <source>
        <dbReference type="ARBA" id="ARBA00022801"/>
    </source>
</evidence>
<dbReference type="EC" id="3.1.22.-" evidence="14"/>
<dbReference type="Gene3D" id="3.40.50.10130">
    <property type="match status" value="1"/>
</dbReference>
<dbReference type="InterPro" id="IPR047416">
    <property type="entry name" value="XPF_nuclease_Mus81"/>
</dbReference>
<evidence type="ECO:0000256" key="1">
    <source>
        <dbReference type="ARBA" id="ARBA00001946"/>
    </source>
</evidence>
<dbReference type="PANTHER" id="PTHR13451:SF0">
    <property type="entry name" value="CROSSOVER JUNCTION ENDONUCLEASE MUS81"/>
    <property type="match status" value="1"/>
</dbReference>
<dbReference type="GO" id="GO:0000712">
    <property type="term" value="P:resolution of meiotic recombination intermediates"/>
    <property type="evidence" value="ECO:0007669"/>
    <property type="project" value="TreeGrafter"/>
</dbReference>
<dbReference type="CDD" id="cd21036">
    <property type="entry name" value="WH_MUS81"/>
    <property type="match status" value="1"/>
</dbReference>
<keyword evidence="7 14" id="KW-0227">DNA damage</keyword>
<dbReference type="InterPro" id="IPR006166">
    <property type="entry name" value="ERCC4_domain"/>
</dbReference>
<dbReference type="InterPro" id="IPR033309">
    <property type="entry name" value="Mus81"/>
</dbReference>
<evidence type="ECO:0000313" key="18">
    <source>
        <dbReference type="Proteomes" id="UP001066276"/>
    </source>
</evidence>
<evidence type="ECO:0000256" key="7">
    <source>
        <dbReference type="ARBA" id="ARBA00022763"/>
    </source>
</evidence>
<dbReference type="GO" id="GO:0006308">
    <property type="term" value="P:DNA catabolic process"/>
    <property type="evidence" value="ECO:0007669"/>
    <property type="project" value="UniProtKB-UniRule"/>
</dbReference>
<dbReference type="CDD" id="cd20074">
    <property type="entry name" value="XPF_nuclease_Mus81"/>
    <property type="match status" value="1"/>
</dbReference>
<comment type="subcellular location">
    <subcellularLocation>
        <location evidence="2">Nucleus</location>
        <location evidence="2">Nucleolus</location>
    </subcellularLocation>
</comment>
<evidence type="ECO:0000256" key="6">
    <source>
        <dbReference type="ARBA" id="ARBA00022759"/>
    </source>
</evidence>
<dbReference type="FunFam" id="1.10.150.110:FF:000001">
    <property type="entry name" value="Putative Crossover junction endonuclease MUS81"/>
    <property type="match status" value="1"/>
</dbReference>
<evidence type="ECO:0000256" key="5">
    <source>
        <dbReference type="ARBA" id="ARBA00022723"/>
    </source>
</evidence>
<dbReference type="PANTHER" id="PTHR13451">
    <property type="entry name" value="CLASS II CROSSOVER JUNCTION ENDONUCLEASE MUS81"/>
    <property type="match status" value="1"/>
</dbReference>
<dbReference type="GO" id="GO:0008821">
    <property type="term" value="F:crossover junction DNA endonuclease activity"/>
    <property type="evidence" value="ECO:0007669"/>
    <property type="project" value="UniProtKB-UniRule"/>
</dbReference>
<keyword evidence="8 14" id="KW-0378">Hydrolase</keyword>
<dbReference type="InterPro" id="IPR036388">
    <property type="entry name" value="WH-like_DNA-bd_sf"/>
</dbReference>
<dbReference type="GO" id="GO:0000727">
    <property type="term" value="P:double-strand break repair via break-induced replication"/>
    <property type="evidence" value="ECO:0007669"/>
    <property type="project" value="UniProtKB-UniRule"/>
</dbReference>
<dbReference type="SMART" id="SM00891">
    <property type="entry name" value="ERCC4"/>
    <property type="match status" value="1"/>
</dbReference>
<protein>
    <recommendedName>
        <fullName evidence="14">Crossover junction endonuclease MUS81</fullName>
        <ecNumber evidence="14">3.1.22.-</ecNumber>
    </recommendedName>
</protein>
<dbReference type="InterPro" id="IPR027421">
    <property type="entry name" value="DNA_pol_lamdba_lyase_dom_sf"/>
</dbReference>
<accession>A0AAV7MZG0</accession>
<comment type="similarity">
    <text evidence="3 14">Belongs to the XPF family.</text>
</comment>
<feature type="domain" description="ERCC4" evidence="16">
    <location>
        <begin position="339"/>
        <end position="448"/>
    </location>
</feature>
<dbReference type="InterPro" id="IPR047417">
    <property type="entry name" value="WHD_MUS81"/>
</dbReference>
<evidence type="ECO:0000256" key="12">
    <source>
        <dbReference type="ARBA" id="ARBA00023242"/>
    </source>
</evidence>